<proteinExistence type="predicted"/>
<organism evidence="3">
    <name type="scientific">Trieres chinensis</name>
    <name type="common">Marine centric diatom</name>
    <name type="synonym">Odontella sinensis</name>
    <dbReference type="NCBI Taxonomy" id="1514140"/>
    <lineage>
        <taxon>Eukaryota</taxon>
        <taxon>Sar</taxon>
        <taxon>Stramenopiles</taxon>
        <taxon>Ochrophyta</taxon>
        <taxon>Bacillariophyta</taxon>
        <taxon>Mediophyceae</taxon>
        <taxon>Biddulphiophycidae</taxon>
        <taxon>Eupodiscales</taxon>
        <taxon>Parodontellaceae</taxon>
        <taxon>Trieres</taxon>
    </lineage>
</organism>
<evidence type="ECO:0000313" key="3">
    <source>
        <dbReference type="EMBL" id="CAD9359119.1"/>
    </source>
</evidence>
<dbReference type="EMBL" id="HBGO01034172">
    <property type="protein sequence ID" value="CAD9359119.1"/>
    <property type="molecule type" value="Transcribed_RNA"/>
</dbReference>
<evidence type="ECO:0000256" key="2">
    <source>
        <dbReference type="SAM" id="Phobius"/>
    </source>
</evidence>
<feature type="transmembrane region" description="Helical" evidence="2">
    <location>
        <begin position="20"/>
        <end position="40"/>
    </location>
</feature>
<name>A0A7S2A6F2_TRICV</name>
<sequence length="420" mass="47321">MRAPEAGVVKSSLLVRSTGVQLLVALFFLTTTCVSVYSSLRILQASPSPETISIDARAAPTNPSSQNSSNEISPLPSIREEVKDVTTLEESEHATVMAFAMNYDLYTHKKYVGSLRKSGFKGNIILGVEAETKPGVRDYLMGKGVTMRSLTFVNCTYIDSTVKTDNSHDKERRTCAHPYPDIKVRWSRFPLIRDWLTECKECTGPVLISDYRDAYFQRNPFAVGEPAIRGLQVFEEHRSIHTTHWLVQVPVSKCKGASFDEPMLCSGTTVGDRESMLKYLSAMYGEMRLWMADPKCHFSMNGDDQSIHNYLFYSGKLPFANKIPNRSGIVHTVGAQGSIILKAHRKRHMDEKGIDQGKATRTPYDGADDKTWIGFHHDLTDNDGFFVNMDGSRSHVIHQYDRFGPNFEGWLARQMGKVWE</sequence>
<gene>
    <name evidence="3" type="ORF">OSIN01602_LOCUS19759</name>
</gene>
<feature type="compositionally biased region" description="Polar residues" evidence="1">
    <location>
        <begin position="61"/>
        <end position="72"/>
    </location>
</feature>
<protein>
    <submittedName>
        <fullName evidence="3">Uncharacterized protein</fullName>
    </submittedName>
</protein>
<evidence type="ECO:0000256" key="1">
    <source>
        <dbReference type="SAM" id="MobiDB-lite"/>
    </source>
</evidence>
<feature type="region of interest" description="Disordered" evidence="1">
    <location>
        <begin position="54"/>
        <end position="76"/>
    </location>
</feature>
<dbReference type="AlphaFoldDB" id="A0A7S2A6F2"/>
<reference evidence="3" key="1">
    <citation type="submission" date="2021-01" db="EMBL/GenBank/DDBJ databases">
        <authorList>
            <person name="Corre E."/>
            <person name="Pelletier E."/>
            <person name="Niang G."/>
            <person name="Scheremetjew M."/>
            <person name="Finn R."/>
            <person name="Kale V."/>
            <person name="Holt S."/>
            <person name="Cochrane G."/>
            <person name="Meng A."/>
            <person name="Brown T."/>
            <person name="Cohen L."/>
        </authorList>
    </citation>
    <scope>NUCLEOTIDE SEQUENCE</scope>
    <source>
        <strain evidence="3">Grunow 1884</strain>
    </source>
</reference>
<keyword evidence="2" id="KW-0472">Membrane</keyword>
<accession>A0A7S2A6F2</accession>
<keyword evidence="2" id="KW-0812">Transmembrane</keyword>
<keyword evidence="2" id="KW-1133">Transmembrane helix</keyword>